<evidence type="ECO:0000256" key="1">
    <source>
        <dbReference type="SAM" id="Phobius"/>
    </source>
</evidence>
<evidence type="ECO:0000313" key="3">
    <source>
        <dbReference type="EMBL" id="NEZ47215.1"/>
    </source>
</evidence>
<comment type="caution">
    <text evidence="3">The sequence shown here is derived from an EMBL/GenBank/DDBJ whole genome shotgun (WGS) entry which is preliminary data.</text>
</comment>
<protein>
    <submittedName>
        <fullName evidence="3">Transglutaminase domain-containing protein</fullName>
    </submittedName>
</protein>
<feature type="domain" description="Transglutaminase-like" evidence="2">
    <location>
        <begin position="79"/>
        <end position="185"/>
    </location>
</feature>
<dbReference type="PROSITE" id="PS51257">
    <property type="entry name" value="PROKAR_LIPOPROTEIN"/>
    <property type="match status" value="1"/>
</dbReference>
<dbReference type="InterPro" id="IPR002931">
    <property type="entry name" value="Transglutaminase-like"/>
</dbReference>
<proteinExistence type="predicted"/>
<keyword evidence="1" id="KW-0472">Membrane</keyword>
<dbReference type="Pfam" id="PF01841">
    <property type="entry name" value="Transglut_core"/>
    <property type="match status" value="1"/>
</dbReference>
<gene>
    <name evidence="3" type="ORF">FDF74_08330</name>
</gene>
<dbReference type="Proteomes" id="UP000473885">
    <property type="component" value="Unassembled WGS sequence"/>
</dbReference>
<sequence>MKGENTLNNFKDKTKLKFLIIPIVLIIFPLILSSCNNRKSKGIFINKWDNFYEDKNIHFYYDDGKTHNGQQLKSTYKLDELVASKKDELEKSSEIISWIQGKIKFSKNSISSNKDALSILEELKNGKTGSDKEYAEVFTQSVASLGIYSRIGEYKIKDSQHEKDDTSFKVCEIWSSKYKKWVMFDVVNNCYMAKGSTPLSAIEILKNDLNSLNIVGIKDKNKYIKEYNKYFYSYTINIDNNINDAIKSNSSITFIPPGNIPEIKTNKGYIPPTIFVTKEDLFSISPLEDYNNDYKDKKCTLILSKKNSNNNENLEFYIGAFKNSVMLDEYYISINGANFIKVKKYYRLNLKNEINTIRLSEDGKNIEREVMIQYKK</sequence>
<dbReference type="SUPFAM" id="SSF54001">
    <property type="entry name" value="Cysteine proteinases"/>
    <property type="match status" value="1"/>
</dbReference>
<keyword evidence="1" id="KW-1133">Transmembrane helix</keyword>
<accession>A0A6M0RAC3</accession>
<keyword evidence="1" id="KW-0812">Transmembrane</keyword>
<keyword evidence="4" id="KW-1185">Reference proteome</keyword>
<feature type="transmembrane region" description="Helical" evidence="1">
    <location>
        <begin position="16"/>
        <end position="32"/>
    </location>
</feature>
<dbReference type="Gene3D" id="3.10.620.30">
    <property type="match status" value="1"/>
</dbReference>
<dbReference type="EMBL" id="SXDP01000005">
    <property type="protein sequence ID" value="NEZ47215.1"/>
    <property type="molecule type" value="Genomic_DNA"/>
</dbReference>
<dbReference type="AlphaFoldDB" id="A0A6M0RAC3"/>
<dbReference type="InterPro" id="IPR038765">
    <property type="entry name" value="Papain-like_cys_pep_sf"/>
</dbReference>
<name>A0A6M0RAC3_9CLOT</name>
<evidence type="ECO:0000259" key="2">
    <source>
        <dbReference type="Pfam" id="PF01841"/>
    </source>
</evidence>
<reference evidence="3 4" key="1">
    <citation type="submission" date="2019-04" db="EMBL/GenBank/DDBJ databases">
        <title>Genome sequencing of Clostridium botulinum Groups I-IV and Clostridium butyricum.</title>
        <authorList>
            <person name="Brunt J."/>
            <person name="Van Vliet A.H.M."/>
            <person name="Stringer S.C."/>
            <person name="Carter A.T."/>
            <person name="Peck M.W."/>
        </authorList>
    </citation>
    <scope>NUCLEOTIDE SEQUENCE [LARGE SCALE GENOMIC DNA]</scope>
    <source>
        <strain evidence="3 4">IFR 18/094</strain>
    </source>
</reference>
<organism evidence="3 4">
    <name type="scientific">Clostridium niameyense</name>
    <dbReference type="NCBI Taxonomy" id="1622073"/>
    <lineage>
        <taxon>Bacteria</taxon>
        <taxon>Bacillati</taxon>
        <taxon>Bacillota</taxon>
        <taxon>Clostridia</taxon>
        <taxon>Eubacteriales</taxon>
        <taxon>Clostridiaceae</taxon>
        <taxon>Clostridium</taxon>
    </lineage>
</organism>
<evidence type="ECO:0000313" key="4">
    <source>
        <dbReference type="Proteomes" id="UP000473885"/>
    </source>
</evidence>